<protein>
    <submittedName>
        <fullName evidence="2">Uncharacterized protein</fullName>
    </submittedName>
</protein>
<dbReference type="AlphaFoldDB" id="A0A5J5A547"/>
<feature type="transmembrane region" description="Helical" evidence="1">
    <location>
        <begin position="12"/>
        <end position="31"/>
    </location>
</feature>
<keyword evidence="1" id="KW-1133">Transmembrane helix</keyword>
<keyword evidence="3" id="KW-1185">Reference proteome</keyword>
<accession>A0A5J5A547</accession>
<reference evidence="2 3" key="1">
    <citation type="submission" date="2019-09" db="EMBL/GenBank/DDBJ databases">
        <title>A chromosome-level genome assembly of the Chinese tupelo Nyssa sinensis.</title>
        <authorList>
            <person name="Yang X."/>
            <person name="Kang M."/>
            <person name="Yang Y."/>
            <person name="Xiong H."/>
            <person name="Wang M."/>
            <person name="Zhang Z."/>
            <person name="Wang Z."/>
            <person name="Wu H."/>
            <person name="Ma T."/>
            <person name="Liu J."/>
            <person name="Xi Z."/>
        </authorList>
    </citation>
    <scope>NUCLEOTIDE SEQUENCE [LARGE SCALE GENOMIC DNA]</scope>
    <source>
        <strain evidence="2">J267</strain>
        <tissue evidence="2">Leaf</tissue>
    </source>
</reference>
<name>A0A5J5A547_9ASTE</name>
<evidence type="ECO:0000256" key="1">
    <source>
        <dbReference type="SAM" id="Phobius"/>
    </source>
</evidence>
<dbReference type="EMBL" id="CM018046">
    <property type="protein sequence ID" value="KAA8526235.1"/>
    <property type="molecule type" value="Genomic_DNA"/>
</dbReference>
<sequence length="103" mass="11988">MMGESCPKFWATTQLIGFYWMPLAVVLGLYLKISLSKPLKILIIYRIVPVCRRVGIMYNSTLTMMSSESFGTFGGRHWKRRHLKVTYQNSSSFKYSLSRKQIL</sequence>
<evidence type="ECO:0000313" key="2">
    <source>
        <dbReference type="EMBL" id="KAA8526235.1"/>
    </source>
</evidence>
<evidence type="ECO:0000313" key="3">
    <source>
        <dbReference type="Proteomes" id="UP000325577"/>
    </source>
</evidence>
<keyword evidence="1" id="KW-0812">Transmembrane</keyword>
<gene>
    <name evidence="2" type="ORF">F0562_008026</name>
</gene>
<organism evidence="2 3">
    <name type="scientific">Nyssa sinensis</name>
    <dbReference type="NCBI Taxonomy" id="561372"/>
    <lineage>
        <taxon>Eukaryota</taxon>
        <taxon>Viridiplantae</taxon>
        <taxon>Streptophyta</taxon>
        <taxon>Embryophyta</taxon>
        <taxon>Tracheophyta</taxon>
        <taxon>Spermatophyta</taxon>
        <taxon>Magnoliopsida</taxon>
        <taxon>eudicotyledons</taxon>
        <taxon>Gunneridae</taxon>
        <taxon>Pentapetalae</taxon>
        <taxon>asterids</taxon>
        <taxon>Cornales</taxon>
        <taxon>Nyssaceae</taxon>
        <taxon>Nyssa</taxon>
    </lineage>
</organism>
<proteinExistence type="predicted"/>
<keyword evidence="1" id="KW-0472">Membrane</keyword>
<dbReference type="Proteomes" id="UP000325577">
    <property type="component" value="Linkage Group LG3"/>
</dbReference>